<dbReference type="Pfam" id="PF00561">
    <property type="entry name" value="Abhydrolase_1"/>
    <property type="match status" value="1"/>
</dbReference>
<keyword evidence="4" id="KW-1185">Reference proteome</keyword>
<dbReference type="GO" id="GO:0003824">
    <property type="term" value="F:catalytic activity"/>
    <property type="evidence" value="ECO:0007669"/>
    <property type="project" value="InterPro"/>
</dbReference>
<dbReference type="SUPFAM" id="SSF53474">
    <property type="entry name" value="alpha/beta-Hydrolases"/>
    <property type="match status" value="1"/>
</dbReference>
<dbReference type="InterPro" id="IPR050471">
    <property type="entry name" value="AB_hydrolase"/>
</dbReference>
<dbReference type="InterPro" id="IPR000073">
    <property type="entry name" value="AB_hydrolase_1"/>
</dbReference>
<name>A0A0F3KU65_9GAMM</name>
<dbReference type="FunFam" id="3.40.50.1820:FF:000205">
    <property type="entry name" value="Non-haem bromoperoxidase BPO-A2"/>
    <property type="match status" value="1"/>
</dbReference>
<dbReference type="PANTHER" id="PTHR43433">
    <property type="entry name" value="HYDROLASE, ALPHA/BETA FOLD FAMILY PROTEIN"/>
    <property type="match status" value="1"/>
</dbReference>
<reference evidence="3 4" key="1">
    <citation type="submission" date="2015-03" db="EMBL/GenBank/DDBJ databases">
        <title>Draft genome sequence of Luteibacter yeojuensis strain SU11.</title>
        <authorList>
            <person name="Sulaiman J."/>
            <person name="Priya K."/>
            <person name="Chan K.-G."/>
        </authorList>
    </citation>
    <scope>NUCLEOTIDE SEQUENCE [LARGE SCALE GENOMIC DNA]</scope>
    <source>
        <strain evidence="3 4">SU11</strain>
    </source>
</reference>
<dbReference type="PRINTS" id="PR00412">
    <property type="entry name" value="EPOXHYDRLASE"/>
</dbReference>
<dbReference type="OrthoDB" id="9779853at2"/>
<comment type="similarity">
    <text evidence="1">Belongs to the AB hydrolase superfamily. Bacterial non-heme haloperoxidase / perhydrolase family.</text>
</comment>
<dbReference type="RefSeq" id="WP_045829336.1">
    <property type="nucleotide sequence ID" value="NZ_JZRB01000018.1"/>
</dbReference>
<evidence type="ECO:0000313" key="3">
    <source>
        <dbReference type="EMBL" id="KJV34810.1"/>
    </source>
</evidence>
<dbReference type="PATRIC" id="fig|345309.4.peg.1138"/>
<dbReference type="PRINTS" id="PR00111">
    <property type="entry name" value="ABHYDROLASE"/>
</dbReference>
<gene>
    <name evidence="3" type="ORF">VI08_09520</name>
</gene>
<dbReference type="InterPro" id="IPR029058">
    <property type="entry name" value="AB_hydrolase_fold"/>
</dbReference>
<protein>
    <submittedName>
        <fullName evidence="3">Arylesterase</fullName>
    </submittedName>
</protein>
<evidence type="ECO:0000313" key="4">
    <source>
        <dbReference type="Proteomes" id="UP000033651"/>
    </source>
</evidence>
<dbReference type="InterPro" id="IPR000639">
    <property type="entry name" value="Epox_hydrolase-like"/>
</dbReference>
<organism evidence="3 4">
    <name type="scientific">Luteibacter yeojuensis</name>
    <dbReference type="NCBI Taxonomy" id="345309"/>
    <lineage>
        <taxon>Bacteria</taxon>
        <taxon>Pseudomonadati</taxon>
        <taxon>Pseudomonadota</taxon>
        <taxon>Gammaproteobacteria</taxon>
        <taxon>Lysobacterales</taxon>
        <taxon>Rhodanobacteraceae</taxon>
        <taxon>Luteibacter</taxon>
    </lineage>
</organism>
<dbReference type="EMBL" id="JZRB01000018">
    <property type="protein sequence ID" value="KJV34810.1"/>
    <property type="molecule type" value="Genomic_DNA"/>
</dbReference>
<dbReference type="AlphaFoldDB" id="A0A0F3KU65"/>
<feature type="domain" description="AB hydrolase-1" evidence="2">
    <location>
        <begin position="25"/>
        <end position="262"/>
    </location>
</feature>
<proteinExistence type="inferred from homology"/>
<sequence length="282" mass="31089">MPFITTQSSTQPTELFYEEVGHGRPVVFIHGWPLSSAMWEYQMGAVAEAGFRAIAYDRRGFGRSDHPSTGYDYDTFADDLNSILEELDLRNVTLVGFSMGGGEVARFMSRHGADRIASVVFASAVTPYLLRSDNNPDGVDADVFKEMKDKLREERPAFLDAFGKQFFGQGMLSHPVSQATLDSSLMVAMQASKNGTLDCVDAFSKTDFRQDVASIRVPTLIIHGDSDKVVPVESSGRRLAKEIPGAVYKEYDGAPHALVITHKDDFNRDLIGFLRGDVHPAV</sequence>
<dbReference type="Gene3D" id="3.40.50.1820">
    <property type="entry name" value="alpha/beta hydrolase"/>
    <property type="match status" value="1"/>
</dbReference>
<evidence type="ECO:0000259" key="2">
    <source>
        <dbReference type="Pfam" id="PF00561"/>
    </source>
</evidence>
<dbReference type="PANTHER" id="PTHR43433:SF4">
    <property type="entry name" value="NON-HEME CHLOROPEROXIDASE-RELATED"/>
    <property type="match status" value="1"/>
</dbReference>
<comment type="caution">
    <text evidence="3">The sequence shown here is derived from an EMBL/GenBank/DDBJ whole genome shotgun (WGS) entry which is preliminary data.</text>
</comment>
<dbReference type="Proteomes" id="UP000033651">
    <property type="component" value="Unassembled WGS sequence"/>
</dbReference>
<evidence type="ECO:0000256" key="1">
    <source>
        <dbReference type="ARBA" id="ARBA00038128"/>
    </source>
</evidence>
<accession>A0A0F3KU65</accession>